<dbReference type="GO" id="GO:0030272">
    <property type="term" value="F:5-formyltetrahydrofolate cyclo-ligase activity"/>
    <property type="evidence" value="ECO:0007669"/>
    <property type="project" value="UniProtKB-EC"/>
</dbReference>
<keyword evidence="2 4" id="KW-0547">Nucleotide-binding</keyword>
<keyword evidence="5" id="KW-0460">Magnesium</keyword>
<evidence type="ECO:0000256" key="4">
    <source>
        <dbReference type="PIRSR" id="PIRSR006806-1"/>
    </source>
</evidence>
<comment type="caution">
    <text evidence="6">The sequence shown here is derived from an EMBL/GenBank/DDBJ whole genome shotgun (WGS) entry which is preliminary data.</text>
</comment>
<dbReference type="InterPro" id="IPR002698">
    <property type="entry name" value="FTHF_cligase"/>
</dbReference>
<feature type="binding site" evidence="4">
    <location>
        <begin position="134"/>
        <end position="142"/>
    </location>
    <ligand>
        <name>ATP</name>
        <dbReference type="ChEBI" id="CHEBI:30616"/>
    </ligand>
</feature>
<dbReference type="OrthoDB" id="9801938at2"/>
<sequence length="189" mass="21716">MEEKKILRKQIIEELAKIQKPVYEQLSYQIANNLFQDEIWKEANTIGITISKPPEVDTYQIIRRAWEEGKKVVIPKCLPQNKELDFRTLSRFDQLESVYYGLFEPIESMTIAVAPTDIDLLIVPGLKFTKNGYRLGFGGGYYDRYLTNYVGRTVSLAFQRQIADGIPIETHDIPVEKIITDVKVNSVNG</sequence>
<evidence type="ECO:0000313" key="6">
    <source>
        <dbReference type="EMBL" id="KAB2338519.1"/>
    </source>
</evidence>
<accession>A0A6L3VBU0</accession>
<evidence type="ECO:0000256" key="3">
    <source>
        <dbReference type="ARBA" id="ARBA00022840"/>
    </source>
</evidence>
<feature type="binding site" evidence="4">
    <location>
        <begin position="4"/>
        <end position="8"/>
    </location>
    <ligand>
        <name>ATP</name>
        <dbReference type="ChEBI" id="CHEBI:30616"/>
    </ligand>
</feature>
<dbReference type="EMBL" id="WBOS01000001">
    <property type="protein sequence ID" value="KAB2338519.1"/>
    <property type="molecule type" value="Genomic_DNA"/>
</dbReference>
<evidence type="ECO:0000256" key="1">
    <source>
        <dbReference type="ARBA" id="ARBA00010638"/>
    </source>
</evidence>
<keyword evidence="6" id="KW-0436">Ligase</keyword>
<dbReference type="AlphaFoldDB" id="A0A6L3VBU0"/>
<dbReference type="RefSeq" id="WP_151533258.1">
    <property type="nucleotide sequence ID" value="NZ_WBOS01000001.1"/>
</dbReference>
<proteinExistence type="inferred from homology"/>
<keyword evidence="3 4" id="KW-0067">ATP-binding</keyword>
<organism evidence="6 7">
    <name type="scientific">Cytobacillus depressus</name>
    <dbReference type="NCBI Taxonomy" id="1602942"/>
    <lineage>
        <taxon>Bacteria</taxon>
        <taxon>Bacillati</taxon>
        <taxon>Bacillota</taxon>
        <taxon>Bacilli</taxon>
        <taxon>Bacillales</taxon>
        <taxon>Bacillaceae</taxon>
        <taxon>Cytobacillus</taxon>
    </lineage>
</organism>
<dbReference type="SUPFAM" id="SSF100950">
    <property type="entry name" value="NagB/RpiA/CoA transferase-like"/>
    <property type="match status" value="1"/>
</dbReference>
<gene>
    <name evidence="6" type="ORF">F7731_02865</name>
</gene>
<evidence type="ECO:0000256" key="2">
    <source>
        <dbReference type="ARBA" id="ARBA00022741"/>
    </source>
</evidence>
<dbReference type="GO" id="GO:0035999">
    <property type="term" value="P:tetrahydrofolate interconversion"/>
    <property type="evidence" value="ECO:0007669"/>
    <property type="project" value="TreeGrafter"/>
</dbReference>
<evidence type="ECO:0000256" key="5">
    <source>
        <dbReference type="RuleBase" id="RU361279"/>
    </source>
</evidence>
<dbReference type="PANTHER" id="PTHR23407:SF1">
    <property type="entry name" value="5-FORMYLTETRAHYDROFOLATE CYCLO-LIGASE"/>
    <property type="match status" value="1"/>
</dbReference>
<dbReference type="PIRSF" id="PIRSF006806">
    <property type="entry name" value="FTHF_cligase"/>
    <property type="match status" value="1"/>
</dbReference>
<evidence type="ECO:0000313" key="7">
    <source>
        <dbReference type="Proteomes" id="UP000481030"/>
    </source>
</evidence>
<dbReference type="GO" id="GO:0009396">
    <property type="term" value="P:folic acid-containing compound biosynthetic process"/>
    <property type="evidence" value="ECO:0007669"/>
    <property type="project" value="TreeGrafter"/>
</dbReference>
<dbReference type="NCBIfam" id="TIGR02727">
    <property type="entry name" value="MTHFS_bact"/>
    <property type="match status" value="1"/>
</dbReference>
<dbReference type="GO" id="GO:0046872">
    <property type="term" value="F:metal ion binding"/>
    <property type="evidence" value="ECO:0007669"/>
    <property type="project" value="UniProtKB-KW"/>
</dbReference>
<reference evidence="6 7" key="1">
    <citation type="journal article" date="2016" name="Antonie Van Leeuwenhoek">
        <title>Bacillus depressus sp. nov., isolated from soil of a sunflower field.</title>
        <authorList>
            <person name="Wei X."/>
            <person name="Xin D."/>
            <person name="Xin Y."/>
            <person name="Zhang H."/>
            <person name="Wang T."/>
            <person name="Zhang J."/>
        </authorList>
    </citation>
    <scope>NUCLEOTIDE SEQUENCE [LARGE SCALE GENOMIC DNA]</scope>
    <source>
        <strain evidence="6 7">BZ1</strain>
    </source>
</reference>
<keyword evidence="7" id="KW-1185">Reference proteome</keyword>
<dbReference type="InterPro" id="IPR024185">
    <property type="entry name" value="FTHF_cligase-like_sf"/>
</dbReference>
<dbReference type="EC" id="6.3.3.2" evidence="5"/>
<feature type="binding site" evidence="4">
    <location>
        <position position="50"/>
    </location>
    <ligand>
        <name>substrate</name>
    </ligand>
</feature>
<comment type="catalytic activity">
    <reaction evidence="5">
        <text>(6S)-5-formyl-5,6,7,8-tetrahydrofolate + ATP = (6R)-5,10-methenyltetrahydrofolate + ADP + phosphate</text>
        <dbReference type="Rhea" id="RHEA:10488"/>
        <dbReference type="ChEBI" id="CHEBI:30616"/>
        <dbReference type="ChEBI" id="CHEBI:43474"/>
        <dbReference type="ChEBI" id="CHEBI:57455"/>
        <dbReference type="ChEBI" id="CHEBI:57457"/>
        <dbReference type="ChEBI" id="CHEBI:456216"/>
        <dbReference type="EC" id="6.3.3.2"/>
    </reaction>
</comment>
<dbReference type="InterPro" id="IPR037171">
    <property type="entry name" value="NagB/RpiA_transferase-like"/>
</dbReference>
<dbReference type="Gene3D" id="3.40.50.10420">
    <property type="entry name" value="NagB/RpiA/CoA transferase-like"/>
    <property type="match status" value="1"/>
</dbReference>
<name>A0A6L3VBU0_9BACI</name>
<dbReference type="GO" id="GO:0005524">
    <property type="term" value="F:ATP binding"/>
    <property type="evidence" value="ECO:0007669"/>
    <property type="project" value="UniProtKB-KW"/>
</dbReference>
<feature type="binding site" evidence="4">
    <location>
        <position position="55"/>
    </location>
    <ligand>
        <name>substrate</name>
    </ligand>
</feature>
<keyword evidence="5" id="KW-0479">Metal-binding</keyword>
<protein>
    <recommendedName>
        <fullName evidence="5">5-formyltetrahydrofolate cyclo-ligase</fullName>
        <ecNumber evidence="5">6.3.3.2</ecNumber>
    </recommendedName>
</protein>
<comment type="cofactor">
    <cofactor evidence="5">
        <name>Mg(2+)</name>
        <dbReference type="ChEBI" id="CHEBI:18420"/>
    </cofactor>
</comment>
<dbReference type="Pfam" id="PF01812">
    <property type="entry name" value="5-FTHF_cyc-lig"/>
    <property type="match status" value="1"/>
</dbReference>
<comment type="similarity">
    <text evidence="1 5">Belongs to the 5-formyltetrahydrofolate cyclo-ligase family.</text>
</comment>
<dbReference type="PANTHER" id="PTHR23407">
    <property type="entry name" value="ATPASE INHIBITOR/5-FORMYLTETRAHYDROFOLATE CYCLO-LIGASE"/>
    <property type="match status" value="1"/>
</dbReference>
<dbReference type="Proteomes" id="UP000481030">
    <property type="component" value="Unassembled WGS sequence"/>
</dbReference>